<dbReference type="GO" id="GO:0045046">
    <property type="term" value="P:protein import into peroxisome membrane"/>
    <property type="evidence" value="ECO:0007669"/>
    <property type="project" value="TreeGrafter"/>
</dbReference>
<dbReference type="GO" id="GO:0005778">
    <property type="term" value="C:peroxisomal membrane"/>
    <property type="evidence" value="ECO:0007669"/>
    <property type="project" value="TreeGrafter"/>
</dbReference>
<dbReference type="Gene3D" id="1.20.120.900">
    <property type="entry name" value="Pex19, mPTS binding domain"/>
    <property type="match status" value="1"/>
</dbReference>
<dbReference type="AlphaFoldDB" id="A0A2N9GH03"/>
<dbReference type="InterPro" id="IPR006708">
    <property type="entry name" value="Pex19"/>
</dbReference>
<dbReference type="PANTHER" id="PTHR12774:SF2">
    <property type="entry name" value="PEROXISOMAL BIOGENESIS FACTOR 19"/>
    <property type="match status" value="1"/>
</dbReference>
<dbReference type="GO" id="GO:0033328">
    <property type="term" value="F:peroxisome membrane targeting sequence binding"/>
    <property type="evidence" value="ECO:0007669"/>
    <property type="project" value="TreeGrafter"/>
</dbReference>
<sequence>MKWRSALGVCDVYEEHVAAWQSLIPNTKSLDHWSPPPFDQSRGSRLLSLAEGKSCLMAFEEAVNQGLQYVILEGDSNLLIQAILRQDMEDMESIVETMMQQLLSKEILHDPMKEIGERYPKWLEDHKASLSTEDYTRYSHQYELIKDLNEVYENDSSNFNKIVELMQKMQECGQPPNDIVQELAPDFDLASLGQM</sequence>
<reference evidence="1" key="1">
    <citation type="submission" date="2018-02" db="EMBL/GenBank/DDBJ databases">
        <authorList>
            <person name="Cohen D.B."/>
            <person name="Kent A.D."/>
        </authorList>
    </citation>
    <scope>NUCLEOTIDE SEQUENCE</scope>
</reference>
<proteinExistence type="predicted"/>
<name>A0A2N9GH03_FAGSY</name>
<organism evidence="1">
    <name type="scientific">Fagus sylvatica</name>
    <name type="common">Beechnut</name>
    <dbReference type="NCBI Taxonomy" id="28930"/>
    <lineage>
        <taxon>Eukaryota</taxon>
        <taxon>Viridiplantae</taxon>
        <taxon>Streptophyta</taxon>
        <taxon>Embryophyta</taxon>
        <taxon>Tracheophyta</taxon>
        <taxon>Spermatophyta</taxon>
        <taxon>Magnoliopsida</taxon>
        <taxon>eudicotyledons</taxon>
        <taxon>Gunneridae</taxon>
        <taxon>Pentapetalae</taxon>
        <taxon>rosids</taxon>
        <taxon>fabids</taxon>
        <taxon>Fagales</taxon>
        <taxon>Fagaceae</taxon>
        <taxon>Fagus</taxon>
    </lineage>
</organism>
<dbReference type="EMBL" id="OIVN01001890">
    <property type="protein sequence ID" value="SPC98679.1"/>
    <property type="molecule type" value="Genomic_DNA"/>
</dbReference>
<dbReference type="PANTHER" id="PTHR12774">
    <property type="entry name" value="PEROXISOMAL BIOGENESIS FACTOR 19"/>
    <property type="match status" value="1"/>
</dbReference>
<accession>A0A2N9GH03</accession>
<gene>
    <name evidence="1" type="ORF">FSB_LOCUS26561</name>
</gene>
<protein>
    <submittedName>
        <fullName evidence="1">Uncharacterized protein</fullName>
    </submittedName>
</protein>
<dbReference type="InterPro" id="IPR038322">
    <property type="entry name" value="Pex19_C_sf"/>
</dbReference>
<dbReference type="Pfam" id="PF04614">
    <property type="entry name" value="Pex19"/>
    <property type="match status" value="1"/>
</dbReference>
<evidence type="ECO:0000313" key="1">
    <source>
        <dbReference type="EMBL" id="SPC98679.1"/>
    </source>
</evidence>